<evidence type="ECO:0008006" key="4">
    <source>
        <dbReference type="Google" id="ProtNLM"/>
    </source>
</evidence>
<feature type="transmembrane region" description="Helical" evidence="1">
    <location>
        <begin position="81"/>
        <end position="99"/>
    </location>
</feature>
<protein>
    <recommendedName>
        <fullName evidence="4">DUF2127 domain-containing protein</fullName>
    </recommendedName>
</protein>
<evidence type="ECO:0000313" key="2">
    <source>
        <dbReference type="EMBL" id="GHH18552.1"/>
    </source>
</evidence>
<sequence>MRKLTAIIVGSLVSLALVAAIESLSAALYTVSGDIAAADHATLLAMITGIPLPAKLIIVAGWLIAPFAGVWLCLRIGDWPIGGWLVTAIYLVAAIAGQINVPHPAWMALCAVLLPLLGGWFAQRAHRKPYPGEPLLG</sequence>
<keyword evidence="1" id="KW-0472">Membrane</keyword>
<keyword evidence="1" id="KW-0812">Transmembrane</keyword>
<comment type="caution">
    <text evidence="2">The sequence shown here is derived from an EMBL/GenBank/DDBJ whole genome shotgun (WGS) entry which is preliminary data.</text>
</comment>
<keyword evidence="1" id="KW-1133">Transmembrane helix</keyword>
<dbReference type="Proteomes" id="UP000652430">
    <property type="component" value="Unassembled WGS sequence"/>
</dbReference>
<gene>
    <name evidence="2" type="ORF">GCM10008023_24570</name>
</gene>
<keyword evidence="3" id="KW-1185">Reference proteome</keyword>
<feature type="transmembrane region" description="Helical" evidence="1">
    <location>
        <begin position="105"/>
        <end position="122"/>
    </location>
</feature>
<dbReference type="RefSeq" id="WP_189676499.1">
    <property type="nucleotide sequence ID" value="NZ_BNAQ01000003.1"/>
</dbReference>
<evidence type="ECO:0000256" key="1">
    <source>
        <dbReference type="SAM" id="Phobius"/>
    </source>
</evidence>
<accession>A0ABQ3LK47</accession>
<evidence type="ECO:0000313" key="3">
    <source>
        <dbReference type="Proteomes" id="UP000652430"/>
    </source>
</evidence>
<name>A0ABQ3LK47_9SPHN</name>
<proteinExistence type="predicted"/>
<dbReference type="EMBL" id="BNAQ01000003">
    <property type="protein sequence ID" value="GHH18552.1"/>
    <property type="molecule type" value="Genomic_DNA"/>
</dbReference>
<reference evidence="3" key="1">
    <citation type="journal article" date="2019" name="Int. J. Syst. Evol. Microbiol.">
        <title>The Global Catalogue of Microorganisms (GCM) 10K type strain sequencing project: providing services to taxonomists for standard genome sequencing and annotation.</title>
        <authorList>
            <consortium name="The Broad Institute Genomics Platform"/>
            <consortium name="The Broad Institute Genome Sequencing Center for Infectious Disease"/>
            <person name="Wu L."/>
            <person name="Ma J."/>
        </authorList>
    </citation>
    <scope>NUCLEOTIDE SEQUENCE [LARGE SCALE GENOMIC DNA]</scope>
    <source>
        <strain evidence="3">CGMCC 1.8957</strain>
    </source>
</reference>
<organism evidence="2 3">
    <name type="scientific">Sphingomonas glacialis</name>
    <dbReference type="NCBI Taxonomy" id="658225"/>
    <lineage>
        <taxon>Bacteria</taxon>
        <taxon>Pseudomonadati</taxon>
        <taxon>Pseudomonadota</taxon>
        <taxon>Alphaproteobacteria</taxon>
        <taxon>Sphingomonadales</taxon>
        <taxon>Sphingomonadaceae</taxon>
        <taxon>Sphingomonas</taxon>
    </lineage>
</organism>